<comment type="catalytic activity">
    <reaction evidence="7">
        <text>adenosine(1518)/adenosine(1519) in 16S rRNA + 4 S-adenosyl-L-methionine = N(6)-dimethyladenosine(1518)/N(6)-dimethyladenosine(1519) in 16S rRNA + 4 S-adenosyl-L-homocysteine + 4 H(+)</text>
        <dbReference type="Rhea" id="RHEA:19609"/>
        <dbReference type="Rhea" id="RHEA-COMP:10232"/>
        <dbReference type="Rhea" id="RHEA-COMP:10233"/>
        <dbReference type="ChEBI" id="CHEBI:15378"/>
        <dbReference type="ChEBI" id="CHEBI:57856"/>
        <dbReference type="ChEBI" id="CHEBI:59789"/>
        <dbReference type="ChEBI" id="CHEBI:74411"/>
        <dbReference type="ChEBI" id="CHEBI:74493"/>
        <dbReference type="EC" id="2.1.1.182"/>
    </reaction>
</comment>
<feature type="binding site" evidence="7 8">
    <location>
        <position position="53"/>
    </location>
    <ligand>
        <name>S-adenosyl-L-methionine</name>
        <dbReference type="ChEBI" id="CHEBI:59789"/>
    </ligand>
</feature>
<dbReference type="AlphaFoldDB" id="A0A6B1D615"/>
<dbReference type="InterPro" id="IPR020598">
    <property type="entry name" value="rRNA_Ade_methylase_Trfase_N"/>
</dbReference>
<dbReference type="InterPro" id="IPR029063">
    <property type="entry name" value="SAM-dependent_MTases_sf"/>
</dbReference>
<keyword evidence="6 7" id="KW-0694">RNA-binding</keyword>
<comment type="function">
    <text evidence="7">Specifically dimethylates two adjacent adenosines (A1518 and A1519) in the loop of a conserved hairpin near the 3'-end of 16S rRNA in the 30S particle. May play a critical role in biogenesis of 30S subunits.</text>
</comment>
<keyword evidence="1 7" id="KW-0963">Cytoplasm</keyword>
<evidence type="ECO:0000259" key="9">
    <source>
        <dbReference type="SMART" id="SM00650"/>
    </source>
</evidence>
<comment type="similarity">
    <text evidence="7">Belongs to the class I-like SAM-binding methyltransferase superfamily. rRNA adenine N(6)-methyltransferase family. RsmA subfamily.</text>
</comment>
<keyword evidence="4 7" id="KW-0808">Transferase</keyword>
<comment type="caution">
    <text evidence="10">The sequence shown here is derived from an EMBL/GenBank/DDBJ whole genome shotgun (WGS) entry which is preliminary data.</text>
</comment>
<dbReference type="PANTHER" id="PTHR11727:SF7">
    <property type="entry name" value="DIMETHYLADENOSINE TRANSFERASE-RELATED"/>
    <property type="match status" value="1"/>
</dbReference>
<evidence type="ECO:0000313" key="10">
    <source>
        <dbReference type="EMBL" id="MYC94994.1"/>
    </source>
</evidence>
<dbReference type="HAMAP" id="MF_00607">
    <property type="entry name" value="16SrRNA_methyltr_A"/>
    <property type="match status" value="1"/>
</dbReference>
<feature type="domain" description="Ribosomal RNA adenine methylase transferase N-terminal" evidence="9">
    <location>
        <begin position="33"/>
        <end position="214"/>
    </location>
</feature>
<evidence type="ECO:0000256" key="4">
    <source>
        <dbReference type="ARBA" id="ARBA00022679"/>
    </source>
</evidence>
<feature type="binding site" evidence="7 8">
    <location>
        <position position="99"/>
    </location>
    <ligand>
        <name>S-adenosyl-L-methionine</name>
        <dbReference type="ChEBI" id="CHEBI:59789"/>
    </ligand>
</feature>
<gene>
    <name evidence="7 10" type="primary">rsmA</name>
    <name evidence="7" type="synonym">ksgA</name>
    <name evidence="10" type="ORF">F4X14_08475</name>
</gene>
<dbReference type="GO" id="GO:0005829">
    <property type="term" value="C:cytosol"/>
    <property type="evidence" value="ECO:0007669"/>
    <property type="project" value="TreeGrafter"/>
</dbReference>
<dbReference type="InterPro" id="IPR011530">
    <property type="entry name" value="rRNA_adenine_dimethylase"/>
</dbReference>
<dbReference type="PROSITE" id="PS01131">
    <property type="entry name" value="RRNA_A_DIMETH"/>
    <property type="match status" value="1"/>
</dbReference>
<keyword evidence="3 7" id="KW-0489">Methyltransferase</keyword>
<dbReference type="InterPro" id="IPR001737">
    <property type="entry name" value="KsgA/Erm"/>
</dbReference>
<feature type="binding site" evidence="7 8">
    <location>
        <position position="74"/>
    </location>
    <ligand>
        <name>S-adenosyl-L-methionine</name>
        <dbReference type="ChEBI" id="CHEBI:59789"/>
    </ligand>
</feature>
<evidence type="ECO:0000256" key="8">
    <source>
        <dbReference type="PROSITE-ProRule" id="PRU01026"/>
    </source>
</evidence>
<accession>A0A6B1D615</accession>
<dbReference type="EC" id="2.1.1.182" evidence="7"/>
<keyword evidence="2 7" id="KW-0698">rRNA processing</keyword>
<reference evidence="10" key="1">
    <citation type="submission" date="2019-09" db="EMBL/GenBank/DDBJ databases">
        <title>Characterisation of the sponge microbiome using genome-centric metagenomics.</title>
        <authorList>
            <person name="Engelberts J.P."/>
            <person name="Robbins S.J."/>
            <person name="De Goeij J.M."/>
            <person name="Aranda M."/>
            <person name="Bell S.C."/>
            <person name="Webster N.S."/>
        </authorList>
    </citation>
    <scope>NUCLEOTIDE SEQUENCE</scope>
    <source>
        <strain evidence="10">SB0661_bin_32</strain>
    </source>
</reference>
<dbReference type="Gene3D" id="1.10.8.100">
    <property type="entry name" value="Ribosomal RNA adenine dimethylase-like, domain 2"/>
    <property type="match status" value="1"/>
</dbReference>
<dbReference type="SMART" id="SM00650">
    <property type="entry name" value="rADc"/>
    <property type="match status" value="1"/>
</dbReference>
<name>A0A6B1D615_9CHLR</name>
<feature type="binding site" evidence="7 8">
    <location>
        <position position="131"/>
    </location>
    <ligand>
        <name>S-adenosyl-L-methionine</name>
        <dbReference type="ChEBI" id="CHEBI:59789"/>
    </ligand>
</feature>
<evidence type="ECO:0000256" key="3">
    <source>
        <dbReference type="ARBA" id="ARBA00022603"/>
    </source>
</evidence>
<dbReference type="PROSITE" id="PS51689">
    <property type="entry name" value="SAM_RNA_A_N6_MT"/>
    <property type="match status" value="1"/>
</dbReference>
<dbReference type="GO" id="GO:0003723">
    <property type="term" value="F:RNA binding"/>
    <property type="evidence" value="ECO:0007669"/>
    <property type="project" value="UniProtKB-UniRule"/>
</dbReference>
<dbReference type="InterPro" id="IPR020596">
    <property type="entry name" value="rRNA_Ade_Mease_Trfase_CS"/>
</dbReference>
<dbReference type="PANTHER" id="PTHR11727">
    <property type="entry name" value="DIMETHYLADENOSINE TRANSFERASE"/>
    <property type="match status" value="1"/>
</dbReference>
<evidence type="ECO:0000256" key="1">
    <source>
        <dbReference type="ARBA" id="ARBA00022490"/>
    </source>
</evidence>
<evidence type="ECO:0000256" key="6">
    <source>
        <dbReference type="ARBA" id="ARBA00022884"/>
    </source>
</evidence>
<evidence type="ECO:0000256" key="7">
    <source>
        <dbReference type="HAMAP-Rule" id="MF_00607"/>
    </source>
</evidence>
<dbReference type="EMBL" id="VXMH01000037">
    <property type="protein sequence ID" value="MYC94994.1"/>
    <property type="molecule type" value="Genomic_DNA"/>
</dbReference>
<feature type="binding site" evidence="7 8">
    <location>
        <position position="26"/>
    </location>
    <ligand>
        <name>S-adenosyl-L-methionine</name>
        <dbReference type="ChEBI" id="CHEBI:59789"/>
    </ligand>
</feature>
<feature type="binding site" evidence="7 8">
    <location>
        <position position="28"/>
    </location>
    <ligand>
        <name>S-adenosyl-L-methionine</name>
        <dbReference type="ChEBI" id="CHEBI:59789"/>
    </ligand>
</feature>
<sequence length="290" mass="31891">MSNKAPSPLDLVRRHNLNLKKSLGQNLLIDPTHLARIAGAADLEATDTVLEIGPGLGALTHHLAERAGRVIAVELDQRLMPVLRAEFADRPHVSFVHGDILELNPAEIIHMLRPDQPGTTAAAEPYKVVGNLPYYITSAVLRHVLESLPPPTLAVLLVQQEVAQRMVAQCGAMSLLAVSVQFYARPRALHKIPAGAFLPRPKVDSRVVRLDVRAQPAVSDVEPARFFQVVRAGFSQRRKQLRNSLSAGLSCTKEQADRWLTSSGIEPRRRAETLSLQEWGMLTRTVYGTA</sequence>
<dbReference type="InterPro" id="IPR023165">
    <property type="entry name" value="rRNA_Ade_diMease-like_C"/>
</dbReference>
<keyword evidence="5 7" id="KW-0949">S-adenosyl-L-methionine</keyword>
<dbReference type="CDD" id="cd02440">
    <property type="entry name" value="AdoMet_MTases"/>
    <property type="match status" value="1"/>
</dbReference>
<dbReference type="Pfam" id="PF00398">
    <property type="entry name" value="RrnaAD"/>
    <property type="match status" value="1"/>
</dbReference>
<comment type="subcellular location">
    <subcellularLocation>
        <location evidence="7">Cytoplasm</location>
    </subcellularLocation>
</comment>
<proteinExistence type="inferred from homology"/>
<dbReference type="SUPFAM" id="SSF53335">
    <property type="entry name" value="S-adenosyl-L-methionine-dependent methyltransferases"/>
    <property type="match status" value="1"/>
</dbReference>
<evidence type="ECO:0000256" key="2">
    <source>
        <dbReference type="ARBA" id="ARBA00022552"/>
    </source>
</evidence>
<dbReference type="GO" id="GO:0052908">
    <property type="term" value="F:16S rRNA (adenine(1518)-N(6)/adenine(1519)-N(6))-dimethyltransferase activity"/>
    <property type="evidence" value="ECO:0007669"/>
    <property type="project" value="UniProtKB-EC"/>
</dbReference>
<protein>
    <recommendedName>
        <fullName evidence="7">Ribosomal RNA small subunit methyltransferase A</fullName>
        <ecNumber evidence="7">2.1.1.182</ecNumber>
    </recommendedName>
    <alternativeName>
        <fullName evidence="7">16S rRNA (adenine(1518)-N(6)/adenine(1519)-N(6))-dimethyltransferase</fullName>
    </alternativeName>
    <alternativeName>
        <fullName evidence="7">16S rRNA dimethyladenosine transferase</fullName>
    </alternativeName>
    <alternativeName>
        <fullName evidence="7">16S rRNA dimethylase</fullName>
    </alternativeName>
    <alternativeName>
        <fullName evidence="7">S-adenosylmethionine-6-N', N'-adenosyl(rRNA) dimethyltransferase</fullName>
    </alternativeName>
</protein>
<evidence type="ECO:0000256" key="5">
    <source>
        <dbReference type="ARBA" id="ARBA00022691"/>
    </source>
</evidence>
<dbReference type="NCBIfam" id="TIGR00755">
    <property type="entry name" value="ksgA"/>
    <property type="match status" value="1"/>
</dbReference>
<organism evidence="10">
    <name type="scientific">Caldilineaceae bacterium SB0661_bin_32</name>
    <dbReference type="NCBI Taxonomy" id="2605255"/>
    <lineage>
        <taxon>Bacteria</taxon>
        <taxon>Bacillati</taxon>
        <taxon>Chloroflexota</taxon>
        <taxon>Caldilineae</taxon>
        <taxon>Caldilineales</taxon>
        <taxon>Caldilineaceae</taxon>
    </lineage>
</organism>
<dbReference type="Gene3D" id="3.40.50.150">
    <property type="entry name" value="Vaccinia Virus protein VP39"/>
    <property type="match status" value="1"/>
</dbReference>